<name>A0A9P8QA05_WICPI</name>
<dbReference type="GO" id="GO:0051301">
    <property type="term" value="P:cell division"/>
    <property type="evidence" value="ECO:0007669"/>
    <property type="project" value="UniProtKB-KW"/>
</dbReference>
<feature type="region of interest" description="Disordered" evidence="8">
    <location>
        <begin position="627"/>
        <end position="698"/>
    </location>
</feature>
<evidence type="ECO:0000256" key="8">
    <source>
        <dbReference type="SAM" id="MobiDB-lite"/>
    </source>
</evidence>
<dbReference type="InterPro" id="IPR011990">
    <property type="entry name" value="TPR-like_helical_dom_sf"/>
</dbReference>
<feature type="repeat" description="TPR" evidence="7">
    <location>
        <begin position="379"/>
        <end position="412"/>
    </location>
</feature>
<dbReference type="GO" id="GO:0005737">
    <property type="term" value="C:cytoplasm"/>
    <property type="evidence" value="ECO:0007669"/>
    <property type="project" value="TreeGrafter"/>
</dbReference>
<accession>A0A9P8QA05</accession>
<keyword evidence="1" id="KW-0132">Cell division</keyword>
<evidence type="ECO:0000313" key="9">
    <source>
        <dbReference type="EMBL" id="KAH3685815.1"/>
    </source>
</evidence>
<dbReference type="PROSITE" id="PS50005">
    <property type="entry name" value="TPR"/>
    <property type="match status" value="4"/>
</dbReference>
<keyword evidence="10" id="KW-1185">Reference proteome</keyword>
<feature type="compositionally biased region" description="Acidic residues" evidence="8">
    <location>
        <begin position="678"/>
        <end position="698"/>
    </location>
</feature>
<dbReference type="EMBL" id="JAEUBG010001777">
    <property type="protein sequence ID" value="KAH3685815.1"/>
    <property type="molecule type" value="Genomic_DNA"/>
</dbReference>
<keyword evidence="6" id="KW-0131">Cell cycle</keyword>
<dbReference type="Pfam" id="PF12895">
    <property type="entry name" value="ANAPC3"/>
    <property type="match status" value="1"/>
</dbReference>
<gene>
    <name evidence="9" type="ORF">WICPIJ_003214</name>
</gene>
<feature type="region of interest" description="Disordered" evidence="8">
    <location>
        <begin position="27"/>
        <end position="87"/>
    </location>
</feature>
<organism evidence="9 10">
    <name type="scientific">Wickerhamomyces pijperi</name>
    <name type="common">Yeast</name>
    <name type="synonym">Pichia pijperi</name>
    <dbReference type="NCBI Taxonomy" id="599730"/>
    <lineage>
        <taxon>Eukaryota</taxon>
        <taxon>Fungi</taxon>
        <taxon>Dikarya</taxon>
        <taxon>Ascomycota</taxon>
        <taxon>Saccharomycotina</taxon>
        <taxon>Saccharomycetes</taxon>
        <taxon>Phaffomycetales</taxon>
        <taxon>Wickerhamomycetaceae</taxon>
        <taxon>Wickerhamomyces</taxon>
    </lineage>
</organism>
<dbReference type="Gene3D" id="1.25.40.10">
    <property type="entry name" value="Tetratricopeptide repeat domain"/>
    <property type="match status" value="1"/>
</dbReference>
<reference evidence="9" key="1">
    <citation type="journal article" date="2021" name="Open Biol.">
        <title>Shared evolutionary footprints suggest mitochondrial oxidative damage underlies multiple complex I losses in fungi.</title>
        <authorList>
            <person name="Schikora-Tamarit M.A."/>
            <person name="Marcet-Houben M."/>
            <person name="Nosek J."/>
            <person name="Gabaldon T."/>
        </authorList>
    </citation>
    <scope>NUCLEOTIDE SEQUENCE</scope>
    <source>
        <strain evidence="9">CBS2887</strain>
    </source>
</reference>
<evidence type="ECO:0000256" key="5">
    <source>
        <dbReference type="ARBA" id="ARBA00022803"/>
    </source>
</evidence>
<dbReference type="SUPFAM" id="SSF48452">
    <property type="entry name" value="TPR-like"/>
    <property type="match status" value="2"/>
</dbReference>
<dbReference type="Pfam" id="PF13181">
    <property type="entry name" value="TPR_8"/>
    <property type="match status" value="2"/>
</dbReference>
<evidence type="ECO:0000256" key="2">
    <source>
        <dbReference type="ARBA" id="ARBA00022737"/>
    </source>
</evidence>
<dbReference type="AlphaFoldDB" id="A0A9P8QA05"/>
<protein>
    <submittedName>
        <fullName evidence="9">Uncharacterized protein</fullName>
    </submittedName>
</protein>
<sequence length="698" mass="78930">MVNESPAHNSSTLAISPMIANRTRDVMGAGSPLQNQPLFPSPLAATPLKHQQPPQKSPSMFNGDATLGSPTTLNANSTTLNIGNGHTQSNLSAAEKLRLWRHDALMQHHYKTAEYIGDKVLSLTDDPNDAFWLAQVHYNNGNYYRARQLLSYKNLDTTSVSCRYLTVICLMKLDKWDEALDVVGETNPFKNENQNLKNLDGGIKLEASLCYLRGQIYSNQNNLEKAKDCYKEAVLVDVKCYEAFDELVRNDMLSPVEEWELLSQLDFSDVDENAELVKLLYTSRLNKYLNKDKFHEADVILREDYNLKDNTDVLLCQADLLYVQCKFQKCLELCEKILEKDELNFQTLPTYLACLHELGGKNKLFLLTHKLAEHYPKSPMTWLAIGIYYLSIGRIGESRKFFSKASMLDPNCGQSWIGFAHTFAAEGEHEQAIAAYSTASRFFPGTHLPNLFLGMQYLQMGNLTLAGEYLMSSYSICSVDPLLLNEIGVIYFHKGELTNAENYFKQALLASQNLESDSKAWISVHANLGHVYRRLNLYAKALSCFEKVLKLSNNDSNIYSAIGLIYLKWGYIGKAIENLHYALSINSNDPVASDLLRRALDENNDSSGNDFFQHTKDIFAANQATLDYKKQQHQQQQQQQRKNVNNTPLSSKIRNLSDNVLDMNNLDQRAKDLINGDDSSDEGDNILEDDDDAMELSD</sequence>
<dbReference type="Proteomes" id="UP000774326">
    <property type="component" value="Unassembled WGS sequence"/>
</dbReference>
<dbReference type="GO" id="GO:0045842">
    <property type="term" value="P:positive regulation of mitotic metaphase/anaphase transition"/>
    <property type="evidence" value="ECO:0007669"/>
    <property type="project" value="TreeGrafter"/>
</dbReference>
<dbReference type="GO" id="GO:0005680">
    <property type="term" value="C:anaphase-promoting complex"/>
    <property type="evidence" value="ECO:0007669"/>
    <property type="project" value="UniProtKB-ARBA"/>
</dbReference>
<feature type="compositionally biased region" description="Polar residues" evidence="8">
    <location>
        <begin position="68"/>
        <end position="87"/>
    </location>
</feature>
<dbReference type="PANTHER" id="PTHR12558">
    <property type="entry name" value="CELL DIVISION CYCLE 16,23,27"/>
    <property type="match status" value="1"/>
</dbReference>
<evidence type="ECO:0000256" key="1">
    <source>
        <dbReference type="ARBA" id="ARBA00022618"/>
    </source>
</evidence>
<feature type="repeat" description="TPR" evidence="7">
    <location>
        <begin position="522"/>
        <end position="555"/>
    </location>
</feature>
<feature type="compositionally biased region" description="Polar residues" evidence="8">
    <location>
        <begin position="641"/>
        <end position="658"/>
    </location>
</feature>
<keyword evidence="5 7" id="KW-0802">TPR repeat</keyword>
<feature type="repeat" description="TPR" evidence="7">
    <location>
        <begin position="556"/>
        <end position="589"/>
    </location>
</feature>
<dbReference type="PANTHER" id="PTHR12558:SF9">
    <property type="entry name" value="CELL DIVISION CYCLE PROTEIN 16 HOMOLOG"/>
    <property type="match status" value="1"/>
</dbReference>
<evidence type="ECO:0000256" key="7">
    <source>
        <dbReference type="PROSITE-ProRule" id="PRU00339"/>
    </source>
</evidence>
<evidence type="ECO:0000256" key="6">
    <source>
        <dbReference type="ARBA" id="ARBA00023306"/>
    </source>
</evidence>
<proteinExistence type="predicted"/>
<dbReference type="SMART" id="SM00028">
    <property type="entry name" value="TPR"/>
    <property type="match status" value="7"/>
</dbReference>
<reference evidence="9" key="2">
    <citation type="submission" date="2021-01" db="EMBL/GenBank/DDBJ databases">
        <authorList>
            <person name="Schikora-Tamarit M.A."/>
        </authorList>
    </citation>
    <scope>NUCLEOTIDE SEQUENCE</scope>
    <source>
        <strain evidence="9">CBS2887</strain>
    </source>
</reference>
<dbReference type="GO" id="GO:0031145">
    <property type="term" value="P:anaphase-promoting complex-dependent catabolic process"/>
    <property type="evidence" value="ECO:0007669"/>
    <property type="project" value="TreeGrafter"/>
</dbReference>
<dbReference type="Pfam" id="PF13424">
    <property type="entry name" value="TPR_12"/>
    <property type="match status" value="1"/>
</dbReference>
<evidence type="ECO:0000256" key="4">
    <source>
        <dbReference type="ARBA" id="ARBA00022786"/>
    </source>
</evidence>
<dbReference type="InterPro" id="IPR019734">
    <property type="entry name" value="TPR_rpt"/>
</dbReference>
<evidence type="ECO:0000313" key="10">
    <source>
        <dbReference type="Proteomes" id="UP000774326"/>
    </source>
</evidence>
<keyword evidence="2" id="KW-0677">Repeat</keyword>
<dbReference type="GO" id="GO:0016567">
    <property type="term" value="P:protein ubiquitination"/>
    <property type="evidence" value="ECO:0007669"/>
    <property type="project" value="TreeGrafter"/>
</dbReference>
<keyword evidence="4" id="KW-0833">Ubl conjugation pathway</keyword>
<feature type="repeat" description="TPR" evidence="7">
    <location>
        <begin position="481"/>
        <end position="514"/>
    </location>
</feature>
<keyword evidence="3" id="KW-0498">Mitosis</keyword>
<dbReference type="OrthoDB" id="10006270at2759"/>
<evidence type="ECO:0000256" key="3">
    <source>
        <dbReference type="ARBA" id="ARBA00022776"/>
    </source>
</evidence>
<comment type="caution">
    <text evidence="9">The sequence shown here is derived from an EMBL/GenBank/DDBJ whole genome shotgun (WGS) entry which is preliminary data.</text>
</comment>